<dbReference type="Proteomes" id="UP001327225">
    <property type="component" value="Chromosome"/>
</dbReference>
<dbReference type="InterPro" id="IPR000601">
    <property type="entry name" value="PKD_dom"/>
</dbReference>
<organism evidence="2 3">
    <name type="scientific">Nocardioides bizhenqiangii</name>
    <dbReference type="NCBI Taxonomy" id="3095076"/>
    <lineage>
        <taxon>Bacteria</taxon>
        <taxon>Bacillati</taxon>
        <taxon>Actinomycetota</taxon>
        <taxon>Actinomycetes</taxon>
        <taxon>Propionibacteriales</taxon>
        <taxon>Nocardioidaceae</taxon>
        <taxon>Nocardioides</taxon>
    </lineage>
</organism>
<dbReference type="SUPFAM" id="SSF49299">
    <property type="entry name" value="PKD domain"/>
    <property type="match status" value="1"/>
</dbReference>
<dbReference type="PROSITE" id="PS50093">
    <property type="entry name" value="PKD"/>
    <property type="match status" value="1"/>
</dbReference>
<sequence>MNDSYWCPSDGGPPVVTDDVVATAFRRISLPPSTFSIQPPGGQTLVNFKTNFFTEERTLNRTVTLLGQRVDLRIWAHSYTWHFGDGESITTSKPGAPYPKLLITHNYLKKGDYRPAMDTTWVADYRVGGGAWQSVPGSVTIEGAPANLEAIEARPTLVGYGG</sequence>
<dbReference type="Gene3D" id="2.60.40.10">
    <property type="entry name" value="Immunoglobulins"/>
    <property type="match status" value="1"/>
</dbReference>
<accession>A0ABZ0ZSG8</accession>
<gene>
    <name evidence="2" type="ORF">SHK19_03340</name>
</gene>
<proteinExistence type="predicted"/>
<dbReference type="InterPro" id="IPR013783">
    <property type="entry name" value="Ig-like_fold"/>
</dbReference>
<dbReference type="Pfam" id="PF00801">
    <property type="entry name" value="PKD"/>
    <property type="match status" value="1"/>
</dbReference>
<protein>
    <recommendedName>
        <fullName evidence="1">PKD domain-containing protein</fullName>
    </recommendedName>
</protein>
<dbReference type="RefSeq" id="WP_322937849.1">
    <property type="nucleotide sequence ID" value="NZ_CP141059.1"/>
</dbReference>
<reference evidence="3" key="1">
    <citation type="submission" date="2023-12" db="EMBL/GenBank/DDBJ databases">
        <title>Novel species in genus Nocardioides.</title>
        <authorList>
            <person name="Zhou H."/>
        </authorList>
    </citation>
    <scope>NUCLEOTIDE SEQUENCE [LARGE SCALE GENOMIC DNA]</scope>
    <source>
        <strain evidence="3">HM61</strain>
    </source>
</reference>
<dbReference type="InterPro" id="IPR035986">
    <property type="entry name" value="PKD_dom_sf"/>
</dbReference>
<evidence type="ECO:0000259" key="1">
    <source>
        <dbReference type="PROSITE" id="PS50093"/>
    </source>
</evidence>
<feature type="domain" description="PKD" evidence="1">
    <location>
        <begin position="78"/>
        <end position="113"/>
    </location>
</feature>
<evidence type="ECO:0000313" key="3">
    <source>
        <dbReference type="Proteomes" id="UP001327225"/>
    </source>
</evidence>
<name>A0ABZ0ZSG8_9ACTN</name>
<keyword evidence="3" id="KW-1185">Reference proteome</keyword>
<evidence type="ECO:0000313" key="2">
    <source>
        <dbReference type="EMBL" id="WQQ27268.1"/>
    </source>
</evidence>
<dbReference type="EMBL" id="CP141059">
    <property type="protein sequence ID" value="WQQ27268.1"/>
    <property type="molecule type" value="Genomic_DNA"/>
</dbReference>